<organism evidence="5 6">
    <name type="scientific">Oerskovia douganii</name>
    <dbReference type="NCBI Taxonomy" id="2762210"/>
    <lineage>
        <taxon>Bacteria</taxon>
        <taxon>Bacillati</taxon>
        <taxon>Actinomycetota</taxon>
        <taxon>Actinomycetes</taxon>
        <taxon>Micrococcales</taxon>
        <taxon>Cellulomonadaceae</taxon>
        <taxon>Oerskovia</taxon>
    </lineage>
</organism>
<dbReference type="AlphaFoldDB" id="A0A9D5U5J2"/>
<dbReference type="GO" id="GO:0032259">
    <property type="term" value="P:methylation"/>
    <property type="evidence" value="ECO:0007669"/>
    <property type="project" value="UniProtKB-KW"/>
</dbReference>
<keyword evidence="1 5" id="KW-0489">Methyltransferase</keyword>
<dbReference type="GO" id="GO:0008757">
    <property type="term" value="F:S-adenosylmethionine-dependent methyltransferase activity"/>
    <property type="evidence" value="ECO:0007669"/>
    <property type="project" value="InterPro"/>
</dbReference>
<dbReference type="Proteomes" id="UP000822993">
    <property type="component" value="Unassembled WGS sequence"/>
</dbReference>
<protein>
    <submittedName>
        <fullName evidence="5">Methyltransferase</fullName>
    </submittedName>
</protein>
<dbReference type="Pfam" id="PF05175">
    <property type="entry name" value="MTS"/>
    <property type="match status" value="1"/>
</dbReference>
<evidence type="ECO:0000256" key="2">
    <source>
        <dbReference type="ARBA" id="ARBA00022679"/>
    </source>
</evidence>
<reference evidence="5 6" key="1">
    <citation type="submission" date="2020-08" db="EMBL/GenBank/DDBJ databases">
        <title>A Genomic Blueprint of the Chicken Gut Microbiome.</title>
        <authorList>
            <person name="Gilroy R."/>
            <person name="Ravi A."/>
            <person name="Getino M."/>
            <person name="Pursley I."/>
            <person name="Horton D.L."/>
            <person name="Alikhan N.-F."/>
            <person name="Baker D."/>
            <person name="Gharbi K."/>
            <person name="Hall N."/>
            <person name="Watson M."/>
            <person name="Adriaenssens E.M."/>
            <person name="Foster-Nyarko E."/>
            <person name="Jarju S."/>
            <person name="Secka A."/>
            <person name="Antonio M."/>
            <person name="Oren A."/>
            <person name="Chaudhuri R."/>
            <person name="La Ragione R.M."/>
            <person name="Hildebrand F."/>
            <person name="Pallen M.J."/>
        </authorList>
    </citation>
    <scope>NUCLEOTIDE SEQUENCE [LARGE SCALE GENOMIC DNA]</scope>
    <source>
        <strain evidence="5 6">Sa1BUA8</strain>
    </source>
</reference>
<accession>A0A9D5U5J2</accession>
<dbReference type="EMBL" id="JACSPN010000001">
    <property type="protein sequence ID" value="MBE7698914.1"/>
    <property type="molecule type" value="Genomic_DNA"/>
</dbReference>
<dbReference type="InterPro" id="IPR046977">
    <property type="entry name" value="RsmC/RlmG"/>
</dbReference>
<sequence>MPAGDAPEPSPDHYFTAQPASAAERRELTVRLAGREVTVEVASGIFSPGRLDLGTQVLLRSVPDLPPASPGPDGATHLLDLGCGWGPVALTMALERPDATVWAVDVNERALDLVRRNATRLGLGNVRVVRPEDVPADVLFAAIWSNPPIRVGKEVLHDMLLHWLPRLEPGTEAYLVVQRNLGADSLMAWLDEHLDDELSVSKLASAKGFRVLEVARAG</sequence>
<evidence type="ECO:0000313" key="6">
    <source>
        <dbReference type="Proteomes" id="UP000822993"/>
    </source>
</evidence>
<dbReference type="Gene3D" id="3.40.50.150">
    <property type="entry name" value="Vaccinia Virus protein VP39"/>
    <property type="match status" value="1"/>
</dbReference>
<dbReference type="InterPro" id="IPR029063">
    <property type="entry name" value="SAM-dependent_MTases_sf"/>
</dbReference>
<dbReference type="PANTHER" id="PTHR47816:SF4">
    <property type="entry name" value="RIBOSOMAL RNA SMALL SUBUNIT METHYLTRANSFERASE C"/>
    <property type="match status" value="1"/>
</dbReference>
<dbReference type="SUPFAM" id="SSF53335">
    <property type="entry name" value="S-adenosyl-L-methionine-dependent methyltransferases"/>
    <property type="match status" value="1"/>
</dbReference>
<keyword evidence="6" id="KW-1185">Reference proteome</keyword>
<evidence type="ECO:0000256" key="1">
    <source>
        <dbReference type="ARBA" id="ARBA00022603"/>
    </source>
</evidence>
<evidence type="ECO:0000256" key="3">
    <source>
        <dbReference type="SAM" id="MobiDB-lite"/>
    </source>
</evidence>
<evidence type="ECO:0000313" key="5">
    <source>
        <dbReference type="EMBL" id="MBE7698914.1"/>
    </source>
</evidence>
<proteinExistence type="predicted"/>
<dbReference type="PANTHER" id="PTHR47816">
    <property type="entry name" value="RIBOSOMAL RNA SMALL SUBUNIT METHYLTRANSFERASE C"/>
    <property type="match status" value="1"/>
</dbReference>
<keyword evidence="2" id="KW-0808">Transferase</keyword>
<feature type="domain" description="Methyltransferase small" evidence="4">
    <location>
        <begin position="37"/>
        <end position="212"/>
    </location>
</feature>
<comment type="caution">
    <text evidence="5">The sequence shown here is derived from an EMBL/GenBank/DDBJ whole genome shotgun (WGS) entry which is preliminary data.</text>
</comment>
<evidence type="ECO:0000259" key="4">
    <source>
        <dbReference type="Pfam" id="PF05175"/>
    </source>
</evidence>
<dbReference type="InterPro" id="IPR007848">
    <property type="entry name" value="Small_mtfrase_dom"/>
</dbReference>
<gene>
    <name evidence="5" type="ORF">H9623_01155</name>
</gene>
<feature type="region of interest" description="Disordered" evidence="3">
    <location>
        <begin position="1"/>
        <end position="20"/>
    </location>
</feature>
<dbReference type="CDD" id="cd02440">
    <property type="entry name" value="AdoMet_MTases"/>
    <property type="match status" value="1"/>
</dbReference>
<name>A0A9D5U5J2_9CELL</name>